<dbReference type="RefSeq" id="WP_146521931.1">
    <property type="nucleotide sequence ID" value="NZ_CP151726.1"/>
</dbReference>
<dbReference type="SMART" id="SM00220">
    <property type="entry name" value="S_TKc"/>
    <property type="match status" value="1"/>
</dbReference>
<dbReference type="PANTHER" id="PTHR43289:SF6">
    <property type="entry name" value="SERINE_THREONINE-PROTEIN KINASE NEKL-3"/>
    <property type="match status" value="1"/>
</dbReference>
<feature type="compositionally biased region" description="Polar residues" evidence="6">
    <location>
        <begin position="392"/>
        <end position="423"/>
    </location>
</feature>
<dbReference type="InterPro" id="IPR017441">
    <property type="entry name" value="Protein_kinase_ATP_BS"/>
</dbReference>
<feature type="region of interest" description="Disordered" evidence="6">
    <location>
        <begin position="392"/>
        <end position="430"/>
    </location>
</feature>
<evidence type="ECO:0000313" key="9">
    <source>
        <dbReference type="Proteomes" id="UP000320176"/>
    </source>
</evidence>
<evidence type="ECO:0000256" key="6">
    <source>
        <dbReference type="SAM" id="MobiDB-lite"/>
    </source>
</evidence>
<dbReference type="InterPro" id="IPR013320">
    <property type="entry name" value="ConA-like_dom_sf"/>
</dbReference>
<proteinExistence type="predicted"/>
<keyword evidence="1 8" id="KW-0808">Transferase</keyword>
<dbReference type="CDD" id="cd14014">
    <property type="entry name" value="STKc_PknB_like"/>
    <property type="match status" value="1"/>
</dbReference>
<comment type="caution">
    <text evidence="8">The sequence shown here is derived from an EMBL/GenBank/DDBJ whole genome shotgun (WGS) entry which is preliminary data.</text>
</comment>
<keyword evidence="2 5" id="KW-0547">Nucleotide-binding</keyword>
<dbReference type="InterPro" id="IPR011009">
    <property type="entry name" value="Kinase-like_dom_sf"/>
</dbReference>
<gene>
    <name evidence="8" type="primary">pknH_3</name>
    <name evidence="8" type="ORF">Pla52n_48400</name>
</gene>
<dbReference type="InterPro" id="IPR005532">
    <property type="entry name" value="SUMF_dom"/>
</dbReference>
<dbReference type="Proteomes" id="UP000320176">
    <property type="component" value="Unassembled WGS sequence"/>
</dbReference>
<keyword evidence="4 5" id="KW-0067">ATP-binding</keyword>
<evidence type="ECO:0000256" key="2">
    <source>
        <dbReference type="ARBA" id="ARBA00022741"/>
    </source>
</evidence>
<dbReference type="EMBL" id="SJPN01000006">
    <property type="protein sequence ID" value="TWT98328.1"/>
    <property type="molecule type" value="Genomic_DNA"/>
</dbReference>
<dbReference type="PROSITE" id="PS50011">
    <property type="entry name" value="PROTEIN_KINASE_DOM"/>
    <property type="match status" value="1"/>
</dbReference>
<feature type="compositionally biased region" description="Polar residues" evidence="6">
    <location>
        <begin position="477"/>
        <end position="497"/>
    </location>
</feature>
<feature type="region of interest" description="Disordered" evidence="6">
    <location>
        <begin position="458"/>
        <end position="499"/>
    </location>
</feature>
<dbReference type="Pfam" id="PF13385">
    <property type="entry name" value="Laminin_G_3"/>
    <property type="match status" value="1"/>
</dbReference>
<evidence type="ECO:0000313" key="8">
    <source>
        <dbReference type="EMBL" id="TWT98328.1"/>
    </source>
</evidence>
<feature type="binding site" evidence="5">
    <location>
        <position position="111"/>
    </location>
    <ligand>
        <name>ATP</name>
        <dbReference type="ChEBI" id="CHEBI:30616"/>
    </ligand>
</feature>
<dbReference type="AlphaFoldDB" id="A0A5C6AG95"/>
<dbReference type="Gene3D" id="3.30.200.20">
    <property type="entry name" value="Phosphorylase Kinase, domain 1"/>
    <property type="match status" value="1"/>
</dbReference>
<evidence type="ECO:0000259" key="7">
    <source>
        <dbReference type="PROSITE" id="PS50011"/>
    </source>
</evidence>
<keyword evidence="9" id="KW-1185">Reference proteome</keyword>
<dbReference type="SUPFAM" id="SSF56112">
    <property type="entry name" value="Protein kinase-like (PK-like)"/>
    <property type="match status" value="1"/>
</dbReference>
<dbReference type="SUPFAM" id="SSF56436">
    <property type="entry name" value="C-type lectin-like"/>
    <property type="match status" value="1"/>
</dbReference>
<dbReference type="Pfam" id="PF03781">
    <property type="entry name" value="FGE-sulfatase"/>
    <property type="match status" value="1"/>
</dbReference>
<dbReference type="EC" id="2.7.11.1" evidence="8"/>
<dbReference type="GO" id="GO:0005524">
    <property type="term" value="F:ATP binding"/>
    <property type="evidence" value="ECO:0007669"/>
    <property type="project" value="UniProtKB-UniRule"/>
</dbReference>
<dbReference type="Gene3D" id="3.90.1580.10">
    <property type="entry name" value="paralog of FGE (formylglycine-generating enzyme)"/>
    <property type="match status" value="1"/>
</dbReference>
<dbReference type="PROSITE" id="PS00108">
    <property type="entry name" value="PROTEIN_KINASE_ST"/>
    <property type="match status" value="1"/>
</dbReference>
<dbReference type="PANTHER" id="PTHR43289">
    <property type="entry name" value="MITOGEN-ACTIVATED PROTEIN KINASE KINASE KINASE 20-RELATED"/>
    <property type="match status" value="1"/>
</dbReference>
<dbReference type="InterPro" id="IPR000719">
    <property type="entry name" value="Prot_kinase_dom"/>
</dbReference>
<protein>
    <submittedName>
        <fullName evidence="8">Serine/threonine-protein kinase PknH</fullName>
        <ecNumber evidence="8">2.7.11.1</ecNumber>
    </submittedName>
</protein>
<dbReference type="InterPro" id="IPR042095">
    <property type="entry name" value="SUMF_sf"/>
</dbReference>
<dbReference type="InterPro" id="IPR016187">
    <property type="entry name" value="CTDL_fold"/>
</dbReference>
<evidence type="ECO:0000256" key="5">
    <source>
        <dbReference type="PROSITE-ProRule" id="PRU10141"/>
    </source>
</evidence>
<accession>A0A5C6AG95</accession>
<feature type="region of interest" description="Disordered" evidence="6">
    <location>
        <begin position="821"/>
        <end position="842"/>
    </location>
</feature>
<sequence length="1030" mass="113285">MISPDDPIEPPDRTDDEFDFTALDELDAIAAYIGHDKPKPNSHTDELDELIQRVKDIAHEAQFPVAADLHQPVSPPLLINEYELLGKLGCGGMGTVFKARHCRLDRFVALKILSSHRFHRADSVNRFRNEVRAAGRLNHPNIVAALDAGEYDGFCYLAMELVEGADLSAIVRHHGPLPQSDACEIIRQAATGLSESYAQDIVHRDIKPSNLMLTRDRTGEPIIKILDMGLALMIDAVAEGEQLTATGQLMGTVDFMAPEQCDDSHGVDIRADIYALGATLHCLLTGVPPHNHPSQDSMVKRLLTITSKPAPLVSELRTDLSDDLVELVAQLLSNDPDNRPATPGEVIRRIQPLCNGHQLQALLAALPDVELEPLEKADRALTHWASETINSQPSHQFLTSSGSSKEISHNTEPVETSAGSATIGQPERSTRRSWKSVAISLFVLGVSLTAAGWWQNINTPEREPASPSPGSHRASTEESTAGSSLDSTASPKLTPQPRSAFDAPAGLVAYWPLDDSHENAFRDRSGNGLDGVPTVPSSELSGSSAPMIGTRLSAQLRSPAPLALIPHHASFDTEELTVSFWLKTPRAKLTENIKLIQKRSESAGFAISLLSTDSSQAGRVIVNLFSDDQHIPAIRSRRMIADGSWHHLAFTLSPSQSSIFVDGVIDTTADTPHAILSNSDQMIVGSINGTTTKGMIDEICIFSRAMGVEEIRGLSQWRTSPLPLLAPQSAAQTRKIQTAWSHHCNLPQEYVNSLGMKLRLIPPGEFGMGSTQDEIDELASWDKRETKRDDYQAEAPLHRVRISQPFYLGTMEVTRGQYQAVTGKRPSHHANNDPSSNNFDPESMPIESVSWFDAAAFCNALSQAEGLSPSYEIREEVVWPIPNSTGYRLPTEAQWEYCCRAGTETPWSHPVDEFEQFDWSISATKRPQPTGSLKPNPFGLYDMHGNVFEWCQDWYAADYYAELDANVTLDPQGPPTGTRRVYRGGSYWQRRTISRSACRGNHFPAFTHKEHGMRVLLPVSAQIAPLVDHQ</sequence>
<dbReference type="PROSITE" id="PS00107">
    <property type="entry name" value="PROTEIN_KINASE_ATP"/>
    <property type="match status" value="1"/>
</dbReference>
<name>A0A5C6AG95_9BACT</name>
<dbReference type="GO" id="GO:0004674">
    <property type="term" value="F:protein serine/threonine kinase activity"/>
    <property type="evidence" value="ECO:0007669"/>
    <property type="project" value="UniProtKB-EC"/>
</dbReference>
<evidence type="ECO:0000256" key="1">
    <source>
        <dbReference type="ARBA" id="ARBA00022679"/>
    </source>
</evidence>
<keyword evidence="3 8" id="KW-0418">Kinase</keyword>
<reference evidence="8 9" key="1">
    <citation type="submission" date="2019-02" db="EMBL/GenBank/DDBJ databases">
        <title>Deep-cultivation of Planctomycetes and their phenomic and genomic characterization uncovers novel biology.</title>
        <authorList>
            <person name="Wiegand S."/>
            <person name="Jogler M."/>
            <person name="Boedeker C."/>
            <person name="Pinto D."/>
            <person name="Vollmers J."/>
            <person name="Rivas-Marin E."/>
            <person name="Kohn T."/>
            <person name="Peeters S.H."/>
            <person name="Heuer A."/>
            <person name="Rast P."/>
            <person name="Oberbeckmann S."/>
            <person name="Bunk B."/>
            <person name="Jeske O."/>
            <person name="Meyerdierks A."/>
            <person name="Storesund J.E."/>
            <person name="Kallscheuer N."/>
            <person name="Luecker S."/>
            <person name="Lage O.M."/>
            <person name="Pohl T."/>
            <person name="Merkel B.J."/>
            <person name="Hornburger P."/>
            <person name="Mueller R.-W."/>
            <person name="Bruemmer F."/>
            <person name="Labrenz M."/>
            <person name="Spormann A.M."/>
            <person name="Op Den Camp H."/>
            <person name="Overmann J."/>
            <person name="Amann R."/>
            <person name="Jetten M.S.M."/>
            <person name="Mascher T."/>
            <person name="Medema M.H."/>
            <person name="Devos D.P."/>
            <person name="Kaster A.-K."/>
            <person name="Ovreas L."/>
            <person name="Rohde M."/>
            <person name="Galperin M.Y."/>
            <person name="Jogler C."/>
        </authorList>
    </citation>
    <scope>NUCLEOTIDE SEQUENCE [LARGE SCALE GENOMIC DNA]</scope>
    <source>
        <strain evidence="8 9">Pla52n</strain>
    </source>
</reference>
<dbReference type="OrthoDB" id="6111975at2"/>
<dbReference type="Pfam" id="PF00069">
    <property type="entry name" value="Pkinase"/>
    <property type="match status" value="1"/>
</dbReference>
<organism evidence="8 9">
    <name type="scientific">Stieleria varia</name>
    <dbReference type="NCBI Taxonomy" id="2528005"/>
    <lineage>
        <taxon>Bacteria</taxon>
        <taxon>Pseudomonadati</taxon>
        <taxon>Planctomycetota</taxon>
        <taxon>Planctomycetia</taxon>
        <taxon>Pirellulales</taxon>
        <taxon>Pirellulaceae</taxon>
        <taxon>Stieleria</taxon>
    </lineage>
</organism>
<evidence type="ECO:0000256" key="3">
    <source>
        <dbReference type="ARBA" id="ARBA00022777"/>
    </source>
</evidence>
<dbReference type="InterPro" id="IPR008271">
    <property type="entry name" value="Ser/Thr_kinase_AS"/>
</dbReference>
<dbReference type="SUPFAM" id="SSF49899">
    <property type="entry name" value="Concanavalin A-like lectins/glucanases"/>
    <property type="match status" value="1"/>
</dbReference>
<dbReference type="Gene3D" id="2.60.120.200">
    <property type="match status" value="1"/>
</dbReference>
<evidence type="ECO:0000256" key="4">
    <source>
        <dbReference type="ARBA" id="ARBA00022840"/>
    </source>
</evidence>
<dbReference type="Gene3D" id="1.10.510.10">
    <property type="entry name" value="Transferase(Phosphotransferase) domain 1"/>
    <property type="match status" value="1"/>
</dbReference>
<feature type="domain" description="Protein kinase" evidence="7">
    <location>
        <begin position="82"/>
        <end position="354"/>
    </location>
</feature>